<evidence type="ECO:0000256" key="2">
    <source>
        <dbReference type="ARBA" id="ARBA00022676"/>
    </source>
</evidence>
<dbReference type="EC" id="2.4.1.-" evidence="5"/>
<dbReference type="GO" id="GO:0080044">
    <property type="term" value="F:quercetin 7-O-glucosyltransferase activity"/>
    <property type="evidence" value="ECO:0007669"/>
    <property type="project" value="TreeGrafter"/>
</dbReference>
<evidence type="ECO:0000256" key="4">
    <source>
        <dbReference type="RuleBase" id="RU003718"/>
    </source>
</evidence>
<dbReference type="InterPro" id="IPR035595">
    <property type="entry name" value="UDP_glycos_trans_CS"/>
</dbReference>
<comment type="caution">
    <text evidence="6">The sequence shown here is derived from an EMBL/GenBank/DDBJ whole genome shotgun (WGS) entry which is preliminary data.</text>
</comment>
<gene>
    <name evidence="6" type="ORF">HHK36_005083</name>
</gene>
<dbReference type="PROSITE" id="PS00375">
    <property type="entry name" value="UDPGT"/>
    <property type="match status" value="1"/>
</dbReference>
<proteinExistence type="inferred from homology"/>
<protein>
    <recommendedName>
        <fullName evidence="5">Glycosyltransferase</fullName>
        <ecNumber evidence="5">2.4.1.-</ecNumber>
    </recommendedName>
</protein>
<dbReference type="InterPro" id="IPR002213">
    <property type="entry name" value="UDP_glucos_trans"/>
</dbReference>
<reference evidence="6 7" key="1">
    <citation type="submission" date="2020-04" db="EMBL/GenBank/DDBJ databases">
        <title>Plant Genome Project.</title>
        <authorList>
            <person name="Zhang R.-G."/>
        </authorList>
    </citation>
    <scope>NUCLEOTIDE SEQUENCE [LARGE SCALE GENOMIC DNA]</scope>
    <source>
        <strain evidence="6">YNK0</strain>
        <tissue evidence="6">Leaf</tissue>
    </source>
</reference>
<evidence type="ECO:0000256" key="3">
    <source>
        <dbReference type="ARBA" id="ARBA00022679"/>
    </source>
</evidence>
<keyword evidence="7" id="KW-1185">Reference proteome</keyword>
<keyword evidence="2 4" id="KW-0328">Glycosyltransferase</keyword>
<dbReference type="EMBL" id="JABCRI010000003">
    <property type="protein sequence ID" value="KAF8409012.1"/>
    <property type="molecule type" value="Genomic_DNA"/>
</dbReference>
<keyword evidence="3 4" id="KW-0808">Transferase</keyword>
<dbReference type="OMA" id="WIPEDSC"/>
<organism evidence="6 7">
    <name type="scientific">Tetracentron sinense</name>
    <name type="common">Spur-leaf</name>
    <dbReference type="NCBI Taxonomy" id="13715"/>
    <lineage>
        <taxon>Eukaryota</taxon>
        <taxon>Viridiplantae</taxon>
        <taxon>Streptophyta</taxon>
        <taxon>Embryophyta</taxon>
        <taxon>Tracheophyta</taxon>
        <taxon>Spermatophyta</taxon>
        <taxon>Magnoliopsida</taxon>
        <taxon>Trochodendrales</taxon>
        <taxon>Trochodendraceae</taxon>
        <taxon>Tetracentron</taxon>
    </lineage>
</organism>
<comment type="similarity">
    <text evidence="1 4">Belongs to the UDP-glycosyltransferase family.</text>
</comment>
<dbReference type="Proteomes" id="UP000655225">
    <property type="component" value="Unassembled WGS sequence"/>
</dbReference>
<dbReference type="CDD" id="cd03784">
    <property type="entry name" value="GT1_Gtf-like"/>
    <property type="match status" value="1"/>
</dbReference>
<name>A0A834ZUV1_TETSI</name>
<dbReference type="GO" id="GO:0010294">
    <property type="term" value="F:abscisic acid glucosyltransferase activity"/>
    <property type="evidence" value="ECO:0007669"/>
    <property type="project" value="TreeGrafter"/>
</dbReference>
<dbReference type="GO" id="GO:0080043">
    <property type="term" value="F:quercetin 3-O-glucosyltransferase activity"/>
    <property type="evidence" value="ECO:0007669"/>
    <property type="project" value="TreeGrafter"/>
</dbReference>
<evidence type="ECO:0000313" key="6">
    <source>
        <dbReference type="EMBL" id="KAF8409012.1"/>
    </source>
</evidence>
<evidence type="ECO:0000313" key="7">
    <source>
        <dbReference type="Proteomes" id="UP000655225"/>
    </source>
</evidence>
<sequence>MQLQLHHLLVQPNLATTIRIPSHAINFLKLASVTTYSSVYTKTGFSPLPPNPFSPCVYTETMAVEDGVHVLLVTLALQGHLNPMLRLAKRLVSKGLHVTLATTEVARQKLLNCNISTTTSTTTTTMDNPKVHLEFFSDGFSLDYDRNKNMNQFIDSLPILASQNLSNLITNLSKDRTFSCIITSPFVPWVVDVADHHGIPCAILWIQPCALFSIYYRYQNGLNAFPTVDNPKMAVDIPGMPLLEVEDLPSFLLPSNPITSFLKLISDLAQIVQKVKWVLGNSFDELEKDIVDSMALLHPITPIGPLVPSILLGKEDSAIGDVDLWKVEDTCIEWLDKHSPSSVVYVSFGSITVLSSKQMKNIAMGLKSSNLPFLWVVKPPQHSSGDKKGELPVGFLKETKGHGLVVPWCNQEKVLAHPAVACFMSHCGWNSALEAVASGMPVIACPGWTDQPTNAMLIVDVFKMGLRMRPGEDGVISKEEVERCILEVTDGPKSKELKIKAAEWKEAARKAVADGGSSDQNIQLFITDIIAQSSKPL</sequence>
<evidence type="ECO:0000256" key="1">
    <source>
        <dbReference type="ARBA" id="ARBA00009995"/>
    </source>
</evidence>
<dbReference type="FunFam" id="3.40.50.2000:FF:000019">
    <property type="entry name" value="Glycosyltransferase"/>
    <property type="match status" value="1"/>
</dbReference>
<evidence type="ECO:0000256" key="5">
    <source>
        <dbReference type="RuleBase" id="RU362057"/>
    </source>
</evidence>
<dbReference type="SUPFAM" id="SSF53756">
    <property type="entry name" value="UDP-Glycosyltransferase/glycogen phosphorylase"/>
    <property type="match status" value="1"/>
</dbReference>
<dbReference type="FunFam" id="3.40.50.2000:FF:000101">
    <property type="entry name" value="Glycosyltransferase"/>
    <property type="match status" value="1"/>
</dbReference>
<dbReference type="Pfam" id="PF00201">
    <property type="entry name" value="UDPGT"/>
    <property type="match status" value="1"/>
</dbReference>
<dbReference type="Gene3D" id="3.40.50.2000">
    <property type="entry name" value="Glycogen Phosphorylase B"/>
    <property type="match status" value="2"/>
</dbReference>
<dbReference type="OrthoDB" id="5835829at2759"/>
<dbReference type="AlphaFoldDB" id="A0A834ZUV1"/>
<dbReference type="PANTHER" id="PTHR11926:SF1264">
    <property type="entry name" value="GLYCOSYLTRANSFERASE-RELATED"/>
    <property type="match status" value="1"/>
</dbReference>
<accession>A0A834ZUV1</accession>
<dbReference type="PANTHER" id="PTHR11926">
    <property type="entry name" value="GLUCOSYL/GLUCURONOSYL TRANSFERASES"/>
    <property type="match status" value="1"/>
</dbReference>